<gene>
    <name evidence="1" type="ORF">OCV65_03850</name>
</gene>
<comment type="caution">
    <text evidence="1">The sequence shown here is derived from an EMBL/GenBank/DDBJ whole genome shotgun (WGS) entry which is preliminary data.</text>
</comment>
<dbReference type="RefSeq" id="WP_262581017.1">
    <property type="nucleotide sequence ID" value="NZ_JAOQJV010000003.1"/>
</dbReference>
<evidence type="ECO:0008006" key="3">
    <source>
        <dbReference type="Google" id="ProtNLM"/>
    </source>
</evidence>
<evidence type="ECO:0000313" key="2">
    <source>
        <dbReference type="Proteomes" id="UP001207605"/>
    </source>
</evidence>
<dbReference type="EMBL" id="JAOQJV010000003">
    <property type="protein sequence ID" value="MCU6699373.1"/>
    <property type="molecule type" value="Genomic_DNA"/>
</dbReference>
<sequence length="219" mass="24603">MNDISITEAYFVYSVRGKGKLSGNDCRKVTGLLTAALWEMTQNGLLTITDSRIRLNDVDHFTRAWFQPLYEHIREMEPNDLSSLLQDYCSSWSDRHLNALSNEIGLVLEKQKLITRAKLGIFNGRTYFMPHQSAIPGLNAELQVDILYQKPVSADTAFLWLLLEQGQCIPSDISGDMRDTFASKIKEALTEGADSALVSAKALLDLTFSLMKKGHLIMD</sequence>
<organism evidence="1 2">
    <name type="scientific">Dorea ammoniilytica</name>
    <dbReference type="NCBI Taxonomy" id="2981788"/>
    <lineage>
        <taxon>Bacteria</taxon>
        <taxon>Bacillati</taxon>
        <taxon>Bacillota</taxon>
        <taxon>Clostridia</taxon>
        <taxon>Lachnospirales</taxon>
        <taxon>Lachnospiraceae</taxon>
        <taxon>Dorea</taxon>
    </lineage>
</organism>
<dbReference type="Proteomes" id="UP001207605">
    <property type="component" value="Unassembled WGS sequence"/>
</dbReference>
<reference evidence="1 2" key="1">
    <citation type="journal article" date="2021" name="ISME Commun">
        <title>Automated analysis of genomic sequences facilitates high-throughput and comprehensive description of bacteria.</title>
        <authorList>
            <person name="Hitch T.C.A."/>
        </authorList>
    </citation>
    <scope>NUCLEOTIDE SEQUENCE [LARGE SCALE GENOMIC DNA]</scope>
    <source>
        <strain evidence="1 2">Sanger_02</strain>
    </source>
</reference>
<accession>A0ABT2S4F9</accession>
<protein>
    <recommendedName>
        <fullName evidence="3">DUF3786 domain-containing protein</fullName>
    </recommendedName>
</protein>
<name>A0ABT2S4F9_9FIRM</name>
<proteinExistence type="predicted"/>
<evidence type="ECO:0000313" key="1">
    <source>
        <dbReference type="EMBL" id="MCU6699373.1"/>
    </source>
</evidence>
<keyword evidence="2" id="KW-1185">Reference proteome</keyword>